<keyword evidence="3 5" id="KW-0378">Hydrolase</keyword>
<accession>A0A917JCW2</accession>
<dbReference type="PANTHER" id="PTHR32060:SF30">
    <property type="entry name" value="CARBOXY-TERMINAL PROCESSING PROTEASE CTPA"/>
    <property type="match status" value="1"/>
</dbReference>
<dbReference type="InterPro" id="IPR036034">
    <property type="entry name" value="PDZ_sf"/>
</dbReference>
<evidence type="ECO:0000256" key="4">
    <source>
        <dbReference type="ARBA" id="ARBA00022825"/>
    </source>
</evidence>
<dbReference type="GO" id="GO:0008236">
    <property type="term" value="F:serine-type peptidase activity"/>
    <property type="evidence" value="ECO:0007669"/>
    <property type="project" value="UniProtKB-KW"/>
</dbReference>
<dbReference type="InterPro" id="IPR005151">
    <property type="entry name" value="Tail-specific_protease"/>
</dbReference>
<evidence type="ECO:0000256" key="5">
    <source>
        <dbReference type="RuleBase" id="RU004404"/>
    </source>
</evidence>
<evidence type="ECO:0000313" key="9">
    <source>
        <dbReference type="Proteomes" id="UP000622610"/>
    </source>
</evidence>
<comment type="caution">
    <text evidence="8">The sequence shown here is derived from an EMBL/GenBank/DDBJ whole genome shotgun (WGS) entry which is preliminary data.</text>
</comment>
<comment type="similarity">
    <text evidence="1 5">Belongs to the peptidase S41A family.</text>
</comment>
<dbReference type="InterPro" id="IPR055210">
    <property type="entry name" value="CtpA/B_N"/>
</dbReference>
<evidence type="ECO:0000256" key="2">
    <source>
        <dbReference type="ARBA" id="ARBA00022670"/>
    </source>
</evidence>
<keyword evidence="9" id="KW-1185">Reference proteome</keyword>
<name>A0A917JCW2_9ENTE</name>
<dbReference type="GO" id="GO:0004175">
    <property type="term" value="F:endopeptidase activity"/>
    <property type="evidence" value="ECO:0007669"/>
    <property type="project" value="TreeGrafter"/>
</dbReference>
<dbReference type="SUPFAM" id="SSF50156">
    <property type="entry name" value="PDZ domain-like"/>
    <property type="match status" value="1"/>
</dbReference>
<dbReference type="InterPro" id="IPR029045">
    <property type="entry name" value="ClpP/crotonase-like_dom_sf"/>
</dbReference>
<feature type="domain" description="PDZ" evidence="7">
    <location>
        <begin position="94"/>
        <end position="177"/>
    </location>
</feature>
<keyword evidence="6" id="KW-0812">Transmembrane</keyword>
<dbReference type="Pfam" id="PF17820">
    <property type="entry name" value="PDZ_6"/>
    <property type="match status" value="1"/>
</dbReference>
<dbReference type="Pfam" id="PF22694">
    <property type="entry name" value="CtpB_N-like"/>
    <property type="match status" value="1"/>
</dbReference>
<dbReference type="Pfam" id="PF01471">
    <property type="entry name" value="PG_binding_1"/>
    <property type="match status" value="1"/>
</dbReference>
<keyword evidence="4 5" id="KW-0720">Serine protease</keyword>
<evidence type="ECO:0000313" key="8">
    <source>
        <dbReference type="EMBL" id="GGI64528.1"/>
    </source>
</evidence>
<organism evidence="8 9">
    <name type="scientific">Enterococcus alcedinis</name>
    <dbReference type="NCBI Taxonomy" id="1274384"/>
    <lineage>
        <taxon>Bacteria</taxon>
        <taxon>Bacillati</taxon>
        <taxon>Bacillota</taxon>
        <taxon>Bacilli</taxon>
        <taxon>Lactobacillales</taxon>
        <taxon>Enterococcaceae</taxon>
        <taxon>Enterococcus</taxon>
    </lineage>
</organism>
<gene>
    <name evidence="8" type="ORF">GCM10011482_01820</name>
</gene>
<evidence type="ECO:0000256" key="1">
    <source>
        <dbReference type="ARBA" id="ARBA00009179"/>
    </source>
</evidence>
<dbReference type="GO" id="GO:0006508">
    <property type="term" value="P:proteolysis"/>
    <property type="evidence" value="ECO:0007669"/>
    <property type="project" value="UniProtKB-KW"/>
</dbReference>
<sequence length="475" mass="52499">MNKHSVPFHRYLISLVCVAIISAGVVHSWMTRSVLSDSASNQADELVKIHELYQTIQQDYYEEVDPNALIEGALQGMTAALDDPYTTYLKEEESTELNEMLSGQFEGIGATLSVKEGEPEIVEEPKENSPAAKSGLKQGDRIIKVDGKETKDQDLTLVVDQIRGEKGSTVLLTIQREEQIFDVEVVRDTIAVESLAFQIDQENPTIGKIQIFSFNSTTASELKGAITGLRDQGAKSFVLDVRQNPGGYLDQVEIMASMFLEDGQTIVKFGLKDEIIGETKASKLLDDGFKVTEPVIVLVDGQSASASEILAAALNESAGITTVGQTTFGKGTVQGMNHFSDQSELKMTVQKWLTPNGQWIDKKGLKPTYEIPYPAYFDYPSLSTSVGLKITDESEAVGHLNEFLTLLGYLSVPSNKVFTEDTKQALMDFQEENELPVSGELDTETAFAIEFRLIEQEKETDEMYEKAVELLMQNE</sequence>
<dbReference type="SUPFAM" id="SSF47090">
    <property type="entry name" value="PGBD-like"/>
    <property type="match status" value="1"/>
</dbReference>
<dbReference type="EMBL" id="BMDT01000001">
    <property type="protein sequence ID" value="GGI64528.1"/>
    <property type="molecule type" value="Genomic_DNA"/>
</dbReference>
<dbReference type="Gene3D" id="3.30.750.44">
    <property type="match status" value="1"/>
</dbReference>
<keyword evidence="6" id="KW-1133">Transmembrane helix</keyword>
<dbReference type="InterPro" id="IPR001478">
    <property type="entry name" value="PDZ"/>
</dbReference>
<keyword evidence="6" id="KW-0472">Membrane</keyword>
<dbReference type="PROSITE" id="PS50106">
    <property type="entry name" value="PDZ"/>
    <property type="match status" value="1"/>
</dbReference>
<evidence type="ECO:0000259" key="7">
    <source>
        <dbReference type="PROSITE" id="PS50106"/>
    </source>
</evidence>
<dbReference type="Gene3D" id="2.30.42.10">
    <property type="match status" value="1"/>
</dbReference>
<dbReference type="Proteomes" id="UP000622610">
    <property type="component" value="Unassembled WGS sequence"/>
</dbReference>
<dbReference type="Gene3D" id="3.90.226.10">
    <property type="entry name" value="2-enoyl-CoA Hydratase, Chain A, domain 1"/>
    <property type="match status" value="1"/>
</dbReference>
<dbReference type="InterPro" id="IPR041489">
    <property type="entry name" value="PDZ_6"/>
</dbReference>
<dbReference type="GO" id="GO:0007165">
    <property type="term" value="P:signal transduction"/>
    <property type="evidence" value="ECO:0007669"/>
    <property type="project" value="TreeGrafter"/>
</dbReference>
<dbReference type="GO" id="GO:0030288">
    <property type="term" value="C:outer membrane-bounded periplasmic space"/>
    <property type="evidence" value="ECO:0007669"/>
    <property type="project" value="TreeGrafter"/>
</dbReference>
<dbReference type="AlphaFoldDB" id="A0A917JCW2"/>
<proteinExistence type="inferred from homology"/>
<dbReference type="InterPro" id="IPR036365">
    <property type="entry name" value="PGBD-like_sf"/>
</dbReference>
<evidence type="ECO:0000256" key="6">
    <source>
        <dbReference type="SAM" id="Phobius"/>
    </source>
</evidence>
<dbReference type="CDD" id="cd06782">
    <property type="entry name" value="cpPDZ_CPP-like"/>
    <property type="match status" value="1"/>
</dbReference>
<evidence type="ECO:0000256" key="3">
    <source>
        <dbReference type="ARBA" id="ARBA00022801"/>
    </source>
</evidence>
<dbReference type="SUPFAM" id="SSF52096">
    <property type="entry name" value="ClpP/crotonase"/>
    <property type="match status" value="1"/>
</dbReference>
<dbReference type="InterPro" id="IPR036366">
    <property type="entry name" value="PGBDSf"/>
</dbReference>
<reference evidence="8" key="2">
    <citation type="submission" date="2020-09" db="EMBL/GenBank/DDBJ databases">
        <authorList>
            <person name="Sun Q."/>
            <person name="Sedlacek I."/>
        </authorList>
    </citation>
    <scope>NUCLEOTIDE SEQUENCE</scope>
    <source>
        <strain evidence="8">CCM 8433</strain>
    </source>
</reference>
<dbReference type="SMART" id="SM00228">
    <property type="entry name" value="PDZ"/>
    <property type="match status" value="1"/>
</dbReference>
<dbReference type="NCBIfam" id="TIGR00225">
    <property type="entry name" value="prc"/>
    <property type="match status" value="1"/>
</dbReference>
<dbReference type="PANTHER" id="PTHR32060">
    <property type="entry name" value="TAIL-SPECIFIC PROTEASE"/>
    <property type="match status" value="1"/>
</dbReference>
<dbReference type="Pfam" id="PF03572">
    <property type="entry name" value="Peptidase_S41"/>
    <property type="match status" value="1"/>
</dbReference>
<dbReference type="RefSeq" id="WP_188366383.1">
    <property type="nucleotide sequence ID" value="NZ_BMDT01000001.1"/>
</dbReference>
<keyword evidence="2 5" id="KW-0645">Protease</keyword>
<protein>
    <submittedName>
        <fullName evidence="8">Peptidase S41</fullName>
    </submittedName>
</protein>
<dbReference type="InterPro" id="IPR004447">
    <property type="entry name" value="Peptidase_S41A"/>
</dbReference>
<dbReference type="Gene3D" id="1.10.101.10">
    <property type="entry name" value="PGBD-like superfamily/PGBD"/>
    <property type="match status" value="1"/>
</dbReference>
<dbReference type="CDD" id="cd07560">
    <property type="entry name" value="Peptidase_S41_CPP"/>
    <property type="match status" value="1"/>
</dbReference>
<feature type="transmembrane region" description="Helical" evidence="6">
    <location>
        <begin position="12"/>
        <end position="30"/>
    </location>
</feature>
<dbReference type="InterPro" id="IPR002477">
    <property type="entry name" value="Peptidoglycan-bd-like"/>
</dbReference>
<reference evidence="8" key="1">
    <citation type="journal article" date="2014" name="Int. J. Syst. Evol. Microbiol.">
        <title>Complete genome sequence of Corynebacterium casei LMG S-19264T (=DSM 44701T), isolated from a smear-ripened cheese.</title>
        <authorList>
            <consortium name="US DOE Joint Genome Institute (JGI-PGF)"/>
            <person name="Walter F."/>
            <person name="Albersmeier A."/>
            <person name="Kalinowski J."/>
            <person name="Ruckert C."/>
        </authorList>
    </citation>
    <scope>NUCLEOTIDE SEQUENCE</scope>
    <source>
        <strain evidence="8">CCM 8433</strain>
    </source>
</reference>
<dbReference type="SMART" id="SM00245">
    <property type="entry name" value="TSPc"/>
    <property type="match status" value="1"/>
</dbReference>